<dbReference type="InterPro" id="IPR012334">
    <property type="entry name" value="Pectin_lyas_fold"/>
</dbReference>
<dbReference type="Proteomes" id="UP001056648">
    <property type="component" value="Chromosome 2"/>
</dbReference>
<reference evidence="1" key="1">
    <citation type="submission" date="2022-06" db="EMBL/GenBank/DDBJ databases">
        <title>Complete genome sequence and characterization of Cupriavidus gilardii QJ1 isolated from contaminating cells.</title>
        <authorList>
            <person name="Qi J."/>
        </authorList>
    </citation>
    <scope>NUCLEOTIDE SEQUENCE</scope>
    <source>
        <strain evidence="1">QJ1</strain>
    </source>
</reference>
<gene>
    <name evidence="1" type="ORF">NDR89_23070</name>
</gene>
<protein>
    <submittedName>
        <fullName evidence="1">Uncharacterized protein</fullName>
    </submittedName>
</protein>
<dbReference type="RefSeq" id="WP_252252932.1">
    <property type="nucleotide sequence ID" value="NZ_CP098736.1"/>
</dbReference>
<proteinExistence type="predicted"/>
<name>A0ABY4VR50_9BURK</name>
<dbReference type="EMBL" id="CP098736">
    <property type="protein sequence ID" value="USE79475.1"/>
    <property type="molecule type" value="Genomic_DNA"/>
</dbReference>
<dbReference type="Gene3D" id="2.160.20.10">
    <property type="entry name" value="Single-stranded right-handed beta-helix, Pectin lyase-like"/>
    <property type="match status" value="1"/>
</dbReference>
<evidence type="ECO:0000313" key="1">
    <source>
        <dbReference type="EMBL" id="USE79475.1"/>
    </source>
</evidence>
<dbReference type="SUPFAM" id="SSF51126">
    <property type="entry name" value="Pectin lyase-like"/>
    <property type="match status" value="1"/>
</dbReference>
<sequence length="394" mass="38950">MPVPNTIADLSQSAGSNYPLGTDTVGPDLDNYLRAGFSFTRQVFDGSSNLLGSIGGTANAITATCPVPFTAYVNGQTFRFVAASTNSGAATININGIGAKAITKAGNAPLVAGDMPAGAVIEVVYDGTQFQMVSLSRNGRTLLVANRSYYVATTGNDNNDGLSPGTAFATLQKAWDTIKNTLDLGGFAVTVNVATGTYAPLLPSGFVIGATGPGSVTFAGSSATISTSTLSAAIGASAGAQLTVTGFTVSNSLTDASGITSTGYGTLVAVGSGMAFEFCSGSHMLAHSGGIINVVASYAITSGASAHLNTANNGAIALQGGITVAISGTQGFPTAFALATGLSQINAGGVTFTGTGSGTRYNVGSNSMINSSGGGPNYFPGHIDGVSGSGGIYL</sequence>
<organism evidence="1 2">
    <name type="scientific">Cupriavidus gilardii</name>
    <dbReference type="NCBI Taxonomy" id="82541"/>
    <lineage>
        <taxon>Bacteria</taxon>
        <taxon>Pseudomonadati</taxon>
        <taxon>Pseudomonadota</taxon>
        <taxon>Betaproteobacteria</taxon>
        <taxon>Burkholderiales</taxon>
        <taxon>Burkholderiaceae</taxon>
        <taxon>Cupriavidus</taxon>
    </lineage>
</organism>
<evidence type="ECO:0000313" key="2">
    <source>
        <dbReference type="Proteomes" id="UP001056648"/>
    </source>
</evidence>
<keyword evidence="2" id="KW-1185">Reference proteome</keyword>
<accession>A0ABY4VR50</accession>
<dbReference type="InterPro" id="IPR011050">
    <property type="entry name" value="Pectin_lyase_fold/virulence"/>
</dbReference>